<evidence type="ECO:0008006" key="4">
    <source>
        <dbReference type="Google" id="ProtNLM"/>
    </source>
</evidence>
<reference evidence="3" key="2">
    <citation type="submission" date="2020-04" db="EMBL/GenBank/DDBJ databases">
        <authorList>
            <consortium name="NCBI Genome Project"/>
        </authorList>
    </citation>
    <scope>NUCLEOTIDE SEQUENCE</scope>
    <source>
        <strain evidence="3">CBS 304.34</strain>
    </source>
</reference>
<dbReference type="AlphaFoldDB" id="A0A6A6YN02"/>
<gene>
    <name evidence="1 3" type="ORF">BDZ99DRAFT_563111</name>
</gene>
<dbReference type="OrthoDB" id="4341326at2759"/>
<reference evidence="1 3" key="1">
    <citation type="journal article" date="2020" name="Stud. Mycol.">
        <title>101 Dothideomycetes genomes: a test case for predicting lifestyles and emergence of pathogens.</title>
        <authorList>
            <person name="Haridas S."/>
            <person name="Albert R."/>
            <person name="Binder M."/>
            <person name="Bloem J."/>
            <person name="Labutti K."/>
            <person name="Salamov A."/>
            <person name="Andreopoulos B."/>
            <person name="Baker S."/>
            <person name="Barry K."/>
            <person name="Bills G."/>
            <person name="Bluhm B."/>
            <person name="Cannon C."/>
            <person name="Castanera R."/>
            <person name="Culley D."/>
            <person name="Daum C."/>
            <person name="Ezra D."/>
            <person name="Gonzalez J."/>
            <person name="Henrissat B."/>
            <person name="Kuo A."/>
            <person name="Liang C."/>
            <person name="Lipzen A."/>
            <person name="Lutzoni F."/>
            <person name="Magnuson J."/>
            <person name="Mondo S."/>
            <person name="Nolan M."/>
            <person name="Ohm R."/>
            <person name="Pangilinan J."/>
            <person name="Park H.-J."/>
            <person name="Ramirez L."/>
            <person name="Alfaro M."/>
            <person name="Sun H."/>
            <person name="Tritt A."/>
            <person name="Yoshinaga Y."/>
            <person name="Zwiers L.-H."/>
            <person name="Turgeon B."/>
            <person name="Goodwin S."/>
            <person name="Spatafora J."/>
            <person name="Crous P."/>
            <person name="Grigoriev I."/>
        </authorList>
    </citation>
    <scope>NUCLEOTIDE SEQUENCE</scope>
    <source>
        <strain evidence="1 3">CBS 304.34</strain>
    </source>
</reference>
<dbReference type="GeneID" id="54468252"/>
<evidence type="ECO:0000313" key="1">
    <source>
        <dbReference type="EMBL" id="KAF2810266.1"/>
    </source>
</evidence>
<accession>A0A6A6YN02</accession>
<protein>
    <recommendedName>
        <fullName evidence="4">AttH domain-containing protein</fullName>
    </recommendedName>
</protein>
<sequence length="357" mass="40751">MVSGEDPGIYQSVTLPVKLEHEGTHQTDEAYSEFFNDMGFVIRGRTDEGHDVHLWSFMYQQRGAEIIVDGDVSQSLFIATKYSDEEKLTMHDSPYVNKGQNIEDYAKPGTIKIAEGGPETTWTHTDRKYICTPPNWRVEGEHAGVHADIKYTESSKGFFHLGPFEGLKKEGGVAGYVMHGKAEGTLTVKGKAYKFKGYGVHERIIQSGIVPDRTHYMGGRGLNWMHGWSEDFSWYCFKGDVGEKNFTGVINIKGESFPVQGANGGIEETLYWLDPKSKLQIPYRWKVWMETEKGRLESTVYGYARGYYTWIRKHGTMVVNQYQADSESKFILKDGTVIESKQINMIEHMRTMYRQPE</sequence>
<reference evidence="3" key="3">
    <citation type="submission" date="2025-04" db="UniProtKB">
        <authorList>
            <consortium name="RefSeq"/>
        </authorList>
    </citation>
    <scope>IDENTIFICATION</scope>
    <source>
        <strain evidence="3">CBS 304.34</strain>
    </source>
</reference>
<dbReference type="Proteomes" id="UP000504636">
    <property type="component" value="Unplaced"/>
</dbReference>
<evidence type="ECO:0000313" key="3">
    <source>
        <dbReference type="RefSeq" id="XP_033577230.1"/>
    </source>
</evidence>
<dbReference type="SUPFAM" id="SSF159245">
    <property type="entry name" value="AttH-like"/>
    <property type="match status" value="1"/>
</dbReference>
<evidence type="ECO:0000313" key="2">
    <source>
        <dbReference type="Proteomes" id="UP000504636"/>
    </source>
</evidence>
<dbReference type="RefSeq" id="XP_033577230.1">
    <property type="nucleotide sequence ID" value="XM_033727359.1"/>
</dbReference>
<keyword evidence="2" id="KW-1185">Reference proteome</keyword>
<proteinExistence type="predicted"/>
<dbReference type="EMBL" id="MU003700">
    <property type="protein sequence ID" value="KAF2810266.1"/>
    <property type="molecule type" value="Genomic_DNA"/>
</dbReference>
<name>A0A6A6YN02_9PEZI</name>
<organism evidence="1">
    <name type="scientific">Mytilinidion resinicola</name>
    <dbReference type="NCBI Taxonomy" id="574789"/>
    <lineage>
        <taxon>Eukaryota</taxon>
        <taxon>Fungi</taxon>
        <taxon>Dikarya</taxon>
        <taxon>Ascomycota</taxon>
        <taxon>Pezizomycotina</taxon>
        <taxon>Dothideomycetes</taxon>
        <taxon>Pleosporomycetidae</taxon>
        <taxon>Mytilinidiales</taxon>
        <taxon>Mytilinidiaceae</taxon>
        <taxon>Mytilinidion</taxon>
    </lineage>
</organism>